<proteinExistence type="predicted"/>
<dbReference type="RefSeq" id="WP_074135214.1">
    <property type="nucleotide sequence ID" value="NZ_JAZKKV010000004.1"/>
</dbReference>
<gene>
    <name evidence="1" type="ORF">V4836_26100</name>
</gene>
<dbReference type="AlphaFoldDB" id="A0AB35XD08"/>
<evidence type="ECO:0008006" key="3">
    <source>
        <dbReference type="Google" id="ProtNLM"/>
    </source>
</evidence>
<evidence type="ECO:0000313" key="1">
    <source>
        <dbReference type="EMBL" id="MEE9657529.1"/>
    </source>
</evidence>
<comment type="caution">
    <text evidence="1">The sequence shown here is derived from an EMBL/GenBank/DDBJ whole genome shotgun (WGS) entry which is preliminary data.</text>
</comment>
<evidence type="ECO:0000313" key="2">
    <source>
        <dbReference type="Proteomes" id="UP001331691"/>
    </source>
</evidence>
<organism evidence="1 2">
    <name type="scientific">Kluyvera ascorbata</name>
    <dbReference type="NCBI Taxonomy" id="51288"/>
    <lineage>
        <taxon>Bacteria</taxon>
        <taxon>Pseudomonadati</taxon>
        <taxon>Pseudomonadota</taxon>
        <taxon>Gammaproteobacteria</taxon>
        <taxon>Enterobacterales</taxon>
        <taxon>Enterobacteriaceae</taxon>
        <taxon>Kluyvera</taxon>
    </lineage>
</organism>
<dbReference type="Proteomes" id="UP001331691">
    <property type="component" value="Unassembled WGS sequence"/>
</dbReference>
<protein>
    <recommendedName>
        <fullName evidence="3">Transcriptional regulator</fullName>
    </recommendedName>
</protein>
<name>A0AB35XD08_9ENTR</name>
<accession>A0AB35XD08</accession>
<keyword evidence="2" id="KW-1185">Reference proteome</keyword>
<reference evidence="1 2" key="1">
    <citation type="submission" date="2023-10" db="EMBL/GenBank/DDBJ databases">
        <title>Wastewater isolates of ESBL- and carbapenemase-producing Gram-negative bacteria from New Zealand.</title>
        <authorList>
            <person name="Straub C."/>
            <person name="Weaver L."/>
            <person name="Cornelius A."/>
            <person name="Mcgill E."/>
            <person name="Dyet K."/>
            <person name="White L."/>
            <person name="Pattis I."/>
        </authorList>
    </citation>
    <scope>NUCLEOTIDE SEQUENCE [LARGE SCALE GENOMIC DNA]</scope>
    <source>
        <strain evidence="1 2">ESBL09</strain>
    </source>
</reference>
<sequence>MDLKRIRWVRRLEDGTYTIEPDSKLNTQKELCDLCGIASKCPINEARHRFQATGADFHLNSCLRYVPLIAFRKPIIGLNEPYFNTLRSGVTWVNRVEPGKIVCLVDAANGERIRFAKVDRVCSGPFEEMLRKHSRLNHLCMGGQSVEKVSEVIRKSYGHFLKPESQLTAIYLRSISREHDVEYHTDHELELEDPRAKAPVIDMASLRRKHEKTI</sequence>
<dbReference type="EMBL" id="JAZKKV010000004">
    <property type="protein sequence ID" value="MEE9657529.1"/>
    <property type="molecule type" value="Genomic_DNA"/>
</dbReference>